<sequence length="118" mass="13849">MKIITSQDQIPQGMSDSEAAEFWSKHTMSEELLEASIIEEEDHDLPKRQSSTISIRMDDDLLLRIRNLARIRKKGYQTLIKEFLIERTYEEEKKLLLSERENGYLNDVYKELTAAKAE</sequence>
<proteinExistence type="predicted"/>
<gene>
    <name evidence="1" type="ORF">AWM70_00155</name>
</gene>
<dbReference type="InterPro" id="IPR022148">
    <property type="entry name" value="CopG_antitoxin"/>
</dbReference>
<dbReference type="AlphaFoldDB" id="A0A1B1MVI0"/>
<organism evidence="1 2">
    <name type="scientific">Paenibacillus yonginensis</name>
    <dbReference type="NCBI Taxonomy" id="1462996"/>
    <lineage>
        <taxon>Bacteria</taxon>
        <taxon>Bacillati</taxon>
        <taxon>Bacillota</taxon>
        <taxon>Bacilli</taxon>
        <taxon>Bacillales</taxon>
        <taxon>Paenibacillaceae</taxon>
        <taxon>Paenibacillus</taxon>
    </lineage>
</organism>
<dbReference type="Proteomes" id="UP000092573">
    <property type="component" value="Chromosome"/>
</dbReference>
<dbReference type="Pfam" id="PF12441">
    <property type="entry name" value="CopG_antitoxin"/>
    <property type="match status" value="1"/>
</dbReference>
<protein>
    <submittedName>
        <fullName evidence="1">Uncharacterized protein</fullName>
    </submittedName>
</protein>
<dbReference type="EMBL" id="CP014167">
    <property type="protein sequence ID" value="ANS73191.1"/>
    <property type="molecule type" value="Genomic_DNA"/>
</dbReference>
<evidence type="ECO:0000313" key="2">
    <source>
        <dbReference type="Proteomes" id="UP000092573"/>
    </source>
</evidence>
<name>A0A1B1MVI0_9BACL</name>
<reference evidence="1 2" key="1">
    <citation type="submission" date="2016-01" db="EMBL/GenBank/DDBJ databases">
        <title>Complete Genome Sequence of Paenibacillus yonginensis DCY84, a novel Plant Growth-Promoting Bacteria with Elicitation of Induced Systemic Resistance.</title>
        <authorList>
            <person name="Kim Y.J."/>
            <person name="Yang D.C."/>
            <person name="Sukweenadhi J."/>
        </authorList>
    </citation>
    <scope>NUCLEOTIDE SEQUENCE [LARGE SCALE GENOMIC DNA]</scope>
    <source>
        <strain evidence="1 2">DCY84</strain>
    </source>
</reference>
<dbReference type="RefSeq" id="WP_068693270.1">
    <property type="nucleotide sequence ID" value="NZ_CP014167.1"/>
</dbReference>
<keyword evidence="2" id="KW-1185">Reference proteome</keyword>
<evidence type="ECO:0000313" key="1">
    <source>
        <dbReference type="EMBL" id="ANS73191.1"/>
    </source>
</evidence>
<accession>A0A1B1MVI0</accession>
<dbReference type="KEGG" id="pyg:AWM70_00155"/>